<reference evidence="3" key="1">
    <citation type="submission" date="2016-10" db="EMBL/GenBank/DDBJ databases">
        <authorList>
            <person name="Varghese N."/>
            <person name="Submissions S."/>
        </authorList>
    </citation>
    <scope>NUCLEOTIDE SEQUENCE [LARGE SCALE GENOMIC DNA]</scope>
    <source>
        <strain evidence="3">P18</strain>
    </source>
</reference>
<dbReference type="Gene3D" id="3.40.50.2000">
    <property type="entry name" value="Glycogen Phosphorylase B"/>
    <property type="match status" value="1"/>
</dbReference>
<gene>
    <name evidence="2" type="ORF">SAMN04487928_1419</name>
</gene>
<dbReference type="EMBL" id="FOXO01000041">
    <property type="protein sequence ID" value="SFQ39635.1"/>
    <property type="molecule type" value="Genomic_DNA"/>
</dbReference>
<name>A0A1I5Y5Z4_9FIRM</name>
<evidence type="ECO:0000313" key="2">
    <source>
        <dbReference type="EMBL" id="SFQ39635.1"/>
    </source>
</evidence>
<dbReference type="OrthoDB" id="1994110at2"/>
<dbReference type="SUPFAM" id="SSF53756">
    <property type="entry name" value="UDP-Glycosyltransferase/glycogen phosphorylase"/>
    <property type="match status" value="1"/>
</dbReference>
<evidence type="ECO:0000313" key="3">
    <source>
        <dbReference type="Proteomes" id="UP000182624"/>
    </source>
</evidence>
<dbReference type="Proteomes" id="UP000182624">
    <property type="component" value="Unassembled WGS sequence"/>
</dbReference>
<evidence type="ECO:0000259" key="1">
    <source>
        <dbReference type="Pfam" id="PF13524"/>
    </source>
</evidence>
<protein>
    <recommendedName>
        <fullName evidence="1">Spore protein YkvP/CgeB glycosyl transferase-like domain-containing protein</fullName>
    </recommendedName>
</protein>
<organism evidence="2 3">
    <name type="scientific">Butyrivibrio proteoclasticus</name>
    <dbReference type="NCBI Taxonomy" id="43305"/>
    <lineage>
        <taxon>Bacteria</taxon>
        <taxon>Bacillati</taxon>
        <taxon>Bacillota</taxon>
        <taxon>Clostridia</taxon>
        <taxon>Lachnospirales</taxon>
        <taxon>Lachnospiraceae</taxon>
        <taxon>Butyrivibrio</taxon>
    </lineage>
</organism>
<proteinExistence type="predicted"/>
<dbReference type="AlphaFoldDB" id="A0A1I5Y5Z4"/>
<dbReference type="Pfam" id="PF13524">
    <property type="entry name" value="Glyco_trans_1_2"/>
    <property type="match status" value="1"/>
</dbReference>
<accession>A0A1I5Y5Z4</accession>
<dbReference type="InterPro" id="IPR055259">
    <property type="entry name" value="YkvP/CgeB_Glyco_trans-like"/>
</dbReference>
<dbReference type="RefSeq" id="WP_143087532.1">
    <property type="nucleotide sequence ID" value="NZ_FOXO01000041.1"/>
</dbReference>
<feature type="domain" description="Spore protein YkvP/CgeB glycosyl transferase-like" evidence="1">
    <location>
        <begin position="277"/>
        <end position="383"/>
    </location>
</feature>
<sequence length="388" mass="45146">MNILVYDLFGSFQINDLMFFLKKMGHKCKYIQYLLDDKYENKSFEEAMTHELENNDFDVVFTTNYYPIVSRICHEKDVYYISWTYDSPPEIISSETLEYSTNRMFFFSKYDYQAIKDDYGIENSYYLPLAVNTERLDKIKSEKKYESDVALVGGLYNSDSFLGLRSIMSKEQQIYIDAVIAVQMKYTGSSVIDAALSNEFTDGVCAYYRSQSKYAIQPNKQQLFYAICSHITHMERVALLRLSAGEGYRTRLYLSQLSDQNRELLEKHKVDLCEGVGYEEEMPAVFKSTKINLNPTLRANRTGIPLRVVDVLGCGGFLLTTHQSEIDDFFDDGEIAYYENVEDAMGKMDFYLKHEDERLKIAKAGYERVRKDFTFPDRIEKMLSVISD</sequence>
<keyword evidence="3" id="KW-1185">Reference proteome</keyword>